<organism evidence="1 2">
    <name type="scientific">Trifolium medium</name>
    <dbReference type="NCBI Taxonomy" id="97028"/>
    <lineage>
        <taxon>Eukaryota</taxon>
        <taxon>Viridiplantae</taxon>
        <taxon>Streptophyta</taxon>
        <taxon>Embryophyta</taxon>
        <taxon>Tracheophyta</taxon>
        <taxon>Spermatophyta</taxon>
        <taxon>Magnoliopsida</taxon>
        <taxon>eudicotyledons</taxon>
        <taxon>Gunneridae</taxon>
        <taxon>Pentapetalae</taxon>
        <taxon>rosids</taxon>
        <taxon>fabids</taxon>
        <taxon>Fabales</taxon>
        <taxon>Fabaceae</taxon>
        <taxon>Papilionoideae</taxon>
        <taxon>50 kb inversion clade</taxon>
        <taxon>NPAAA clade</taxon>
        <taxon>Hologalegina</taxon>
        <taxon>IRL clade</taxon>
        <taxon>Trifolieae</taxon>
        <taxon>Trifolium</taxon>
    </lineage>
</organism>
<reference evidence="1 2" key="1">
    <citation type="journal article" date="2018" name="Front. Plant Sci.">
        <title>Red Clover (Trifolium pratense) and Zigzag Clover (T. medium) - A Picture of Genomic Similarities and Differences.</title>
        <authorList>
            <person name="Dluhosova J."/>
            <person name="Istvanek J."/>
            <person name="Nedelnik J."/>
            <person name="Repkova J."/>
        </authorList>
    </citation>
    <scope>NUCLEOTIDE SEQUENCE [LARGE SCALE GENOMIC DNA]</scope>
    <source>
        <strain evidence="2">cv. 10/8</strain>
        <tissue evidence="1">Leaf</tissue>
    </source>
</reference>
<accession>A0A392S0J4</accession>
<sequence>MRYTKVMSLQDVRTREVRTSRDVLEVECSRLSMLGPSSHFLEGFEKPRVEVEPR</sequence>
<dbReference type="EMBL" id="LXQA010303842">
    <property type="protein sequence ID" value="MCI42388.1"/>
    <property type="molecule type" value="Genomic_DNA"/>
</dbReference>
<dbReference type="Proteomes" id="UP000265520">
    <property type="component" value="Unassembled WGS sequence"/>
</dbReference>
<name>A0A392S0J4_9FABA</name>
<dbReference type="AlphaFoldDB" id="A0A392S0J4"/>
<protein>
    <submittedName>
        <fullName evidence="1">Uncharacterized protein</fullName>
    </submittedName>
</protein>
<comment type="caution">
    <text evidence="1">The sequence shown here is derived from an EMBL/GenBank/DDBJ whole genome shotgun (WGS) entry which is preliminary data.</text>
</comment>
<evidence type="ECO:0000313" key="1">
    <source>
        <dbReference type="EMBL" id="MCI42388.1"/>
    </source>
</evidence>
<evidence type="ECO:0000313" key="2">
    <source>
        <dbReference type="Proteomes" id="UP000265520"/>
    </source>
</evidence>
<proteinExistence type="predicted"/>
<keyword evidence="2" id="KW-1185">Reference proteome</keyword>